<evidence type="ECO:0000313" key="9">
    <source>
        <dbReference type="Proteomes" id="UP000008144"/>
    </source>
</evidence>
<organism evidence="8 9">
    <name type="scientific">Ciona intestinalis</name>
    <name type="common">Transparent sea squirt</name>
    <name type="synonym">Ascidia intestinalis</name>
    <dbReference type="NCBI Taxonomy" id="7719"/>
    <lineage>
        <taxon>Eukaryota</taxon>
        <taxon>Metazoa</taxon>
        <taxon>Chordata</taxon>
        <taxon>Tunicata</taxon>
        <taxon>Ascidiacea</taxon>
        <taxon>Phlebobranchia</taxon>
        <taxon>Cionidae</taxon>
        <taxon>Ciona</taxon>
    </lineage>
</organism>
<sequence length="222" mass="26227">MKAFLVLGWGLPWLPVVAYFVPKSLDPEENRDCWYEDRNSAYWWIVKVPILISLLINFIIFVNVVCVVGAKLRVNQRQQADDRREDYKWRLTKSTLSLIPLLGTQYLITAFVHFDSEENPTAEFVKKAFEVSFVSIQGLLVAFIYCFFNGEVQEECGKTWRRWKTRWELERRERKHHRMQRRRSMNHSSITNLFTSVVTRKSSLYTDVSGVHNGDVHYGAMR</sequence>
<evidence type="ECO:0000256" key="4">
    <source>
        <dbReference type="ARBA" id="ARBA00023136"/>
    </source>
</evidence>
<feature type="chain" id="PRO_5003578113" description="G-protein coupled receptors family 2 profile 2 domain-containing protein" evidence="6">
    <location>
        <begin position="19"/>
        <end position="222"/>
    </location>
</feature>
<keyword evidence="4 5" id="KW-0472">Membrane</keyword>
<dbReference type="Proteomes" id="UP000008144">
    <property type="component" value="Chromosome 2"/>
</dbReference>
<dbReference type="HOGENOM" id="CLU_1247796_0_0_1"/>
<comment type="subcellular location">
    <subcellularLocation>
        <location evidence="1">Membrane</location>
        <topology evidence="1">Multi-pass membrane protein</topology>
    </subcellularLocation>
</comment>
<reference evidence="8" key="3">
    <citation type="submission" date="2025-08" db="UniProtKB">
        <authorList>
            <consortium name="Ensembl"/>
        </authorList>
    </citation>
    <scope>IDENTIFICATION</scope>
</reference>
<dbReference type="Pfam" id="PF00002">
    <property type="entry name" value="7tm_2"/>
    <property type="match status" value="1"/>
</dbReference>
<dbReference type="GO" id="GO:0007166">
    <property type="term" value="P:cell surface receptor signaling pathway"/>
    <property type="evidence" value="ECO:0007669"/>
    <property type="project" value="InterPro"/>
</dbReference>
<dbReference type="PRINTS" id="PR00249">
    <property type="entry name" value="GPCRSECRETIN"/>
</dbReference>
<reference evidence="8" key="2">
    <citation type="journal article" date="2008" name="Genome Biol.">
        <title>Improved genome assembly and evidence-based global gene model set for the chordate Ciona intestinalis: new insight into intron and operon populations.</title>
        <authorList>
            <person name="Satou Y."/>
            <person name="Mineta K."/>
            <person name="Ogasawara M."/>
            <person name="Sasakura Y."/>
            <person name="Shoguchi E."/>
            <person name="Ueno K."/>
            <person name="Yamada L."/>
            <person name="Matsumoto J."/>
            <person name="Wasserscheid J."/>
            <person name="Dewar K."/>
            <person name="Wiley G.B."/>
            <person name="Macmil S.L."/>
            <person name="Roe B.A."/>
            <person name="Zeller R.W."/>
            <person name="Hastings K.E."/>
            <person name="Lemaire P."/>
            <person name="Lindquist E."/>
            <person name="Endo T."/>
            <person name="Hotta K."/>
            <person name="Inaba K."/>
        </authorList>
    </citation>
    <scope>NUCLEOTIDE SEQUENCE [LARGE SCALE GENOMIC DNA]</scope>
    <source>
        <strain evidence="8">wild type</strain>
    </source>
</reference>
<dbReference type="InParanoid" id="H2XQV7"/>
<feature type="transmembrane region" description="Helical" evidence="5">
    <location>
        <begin position="91"/>
        <end position="108"/>
    </location>
</feature>
<dbReference type="AlphaFoldDB" id="H2XQV7"/>
<dbReference type="Ensembl" id="ENSCINT00000033252.1">
    <property type="protein sequence ID" value="ENSCINP00000032041.1"/>
    <property type="gene ID" value="ENSCING00000020480.1"/>
</dbReference>
<dbReference type="InterPro" id="IPR000832">
    <property type="entry name" value="GPCR_2_secretin-like"/>
</dbReference>
<name>H2XQV7_CIOIN</name>
<keyword evidence="2 5" id="KW-0812">Transmembrane</keyword>
<feature type="domain" description="G-protein coupled receptors family 2 profile 2" evidence="7">
    <location>
        <begin position="1"/>
        <end position="149"/>
    </location>
</feature>
<dbReference type="PROSITE" id="PS00650">
    <property type="entry name" value="G_PROTEIN_RECEP_F2_2"/>
    <property type="match status" value="1"/>
</dbReference>
<evidence type="ECO:0000256" key="6">
    <source>
        <dbReference type="SAM" id="SignalP"/>
    </source>
</evidence>
<reference evidence="9" key="1">
    <citation type="journal article" date="2002" name="Science">
        <title>The draft genome of Ciona intestinalis: insights into chordate and vertebrate origins.</title>
        <authorList>
            <person name="Dehal P."/>
            <person name="Satou Y."/>
            <person name="Campbell R.K."/>
            <person name="Chapman J."/>
            <person name="Degnan B."/>
            <person name="De Tomaso A."/>
            <person name="Davidson B."/>
            <person name="Di Gregorio A."/>
            <person name="Gelpke M."/>
            <person name="Goodstein D.M."/>
            <person name="Harafuji N."/>
            <person name="Hastings K.E."/>
            <person name="Ho I."/>
            <person name="Hotta K."/>
            <person name="Huang W."/>
            <person name="Kawashima T."/>
            <person name="Lemaire P."/>
            <person name="Martinez D."/>
            <person name="Meinertzhagen I.A."/>
            <person name="Necula S."/>
            <person name="Nonaka M."/>
            <person name="Putnam N."/>
            <person name="Rash S."/>
            <person name="Saiga H."/>
            <person name="Satake M."/>
            <person name="Terry A."/>
            <person name="Yamada L."/>
            <person name="Wang H.G."/>
            <person name="Awazu S."/>
            <person name="Azumi K."/>
            <person name="Boore J."/>
            <person name="Branno M."/>
            <person name="Chin-Bow S."/>
            <person name="DeSantis R."/>
            <person name="Doyle S."/>
            <person name="Francino P."/>
            <person name="Keys D.N."/>
            <person name="Haga S."/>
            <person name="Hayashi H."/>
            <person name="Hino K."/>
            <person name="Imai K.S."/>
            <person name="Inaba K."/>
            <person name="Kano S."/>
            <person name="Kobayashi K."/>
            <person name="Kobayashi M."/>
            <person name="Lee B.I."/>
            <person name="Makabe K.W."/>
            <person name="Manohar C."/>
            <person name="Matassi G."/>
            <person name="Medina M."/>
            <person name="Mochizuki Y."/>
            <person name="Mount S."/>
            <person name="Morishita T."/>
            <person name="Miura S."/>
            <person name="Nakayama A."/>
            <person name="Nishizaka S."/>
            <person name="Nomoto H."/>
            <person name="Ohta F."/>
            <person name="Oishi K."/>
            <person name="Rigoutsos I."/>
            <person name="Sano M."/>
            <person name="Sasaki A."/>
            <person name="Sasakura Y."/>
            <person name="Shoguchi E."/>
            <person name="Shin-i T."/>
            <person name="Spagnuolo A."/>
            <person name="Stainier D."/>
            <person name="Suzuki M.M."/>
            <person name="Tassy O."/>
            <person name="Takatori N."/>
            <person name="Tokuoka M."/>
            <person name="Yagi K."/>
            <person name="Yoshizaki F."/>
            <person name="Wada S."/>
            <person name="Zhang C."/>
            <person name="Hyatt P.D."/>
            <person name="Larimer F."/>
            <person name="Detter C."/>
            <person name="Doggett N."/>
            <person name="Glavina T."/>
            <person name="Hawkins T."/>
            <person name="Richardson P."/>
            <person name="Lucas S."/>
            <person name="Kohara Y."/>
            <person name="Levine M."/>
            <person name="Satoh N."/>
            <person name="Rokhsar D.S."/>
        </authorList>
    </citation>
    <scope>NUCLEOTIDE SEQUENCE [LARGE SCALE GENOMIC DNA]</scope>
</reference>
<dbReference type="EMBL" id="EAAA01001467">
    <property type="status" value="NOT_ANNOTATED_CDS"/>
    <property type="molecule type" value="Genomic_DNA"/>
</dbReference>
<evidence type="ECO:0000313" key="8">
    <source>
        <dbReference type="Ensembl" id="ENSCINP00000032041.1"/>
    </source>
</evidence>
<dbReference type="OMA" id="NSAYWWI"/>
<dbReference type="PANTHER" id="PTHR45620">
    <property type="entry name" value="PDF RECEPTOR-LIKE PROTEIN-RELATED"/>
    <property type="match status" value="1"/>
</dbReference>
<dbReference type="GO" id="GO:0004930">
    <property type="term" value="F:G protein-coupled receptor activity"/>
    <property type="evidence" value="ECO:0007669"/>
    <property type="project" value="InterPro"/>
</dbReference>
<dbReference type="SUPFAM" id="SSF81321">
    <property type="entry name" value="Family A G protein-coupled receptor-like"/>
    <property type="match status" value="1"/>
</dbReference>
<dbReference type="InterPro" id="IPR017983">
    <property type="entry name" value="GPCR_2_secretin-like_CS"/>
</dbReference>
<dbReference type="InterPro" id="IPR017981">
    <property type="entry name" value="GPCR_2-like_7TM"/>
</dbReference>
<evidence type="ECO:0000256" key="3">
    <source>
        <dbReference type="ARBA" id="ARBA00022989"/>
    </source>
</evidence>
<accession>H2XQV7</accession>
<dbReference type="InterPro" id="IPR050332">
    <property type="entry name" value="GPCR_2"/>
</dbReference>
<dbReference type="STRING" id="7719.ENSCINP00000032041"/>
<dbReference type="GO" id="GO:0016020">
    <property type="term" value="C:membrane"/>
    <property type="evidence" value="ECO:0007669"/>
    <property type="project" value="UniProtKB-SubCell"/>
</dbReference>
<protein>
    <recommendedName>
        <fullName evidence="7">G-protein coupled receptors family 2 profile 2 domain-containing protein</fullName>
    </recommendedName>
</protein>
<keyword evidence="9" id="KW-1185">Reference proteome</keyword>
<feature type="signal peptide" evidence="6">
    <location>
        <begin position="1"/>
        <end position="18"/>
    </location>
</feature>
<dbReference type="Gene3D" id="1.20.1070.10">
    <property type="entry name" value="Rhodopsin 7-helix transmembrane proteins"/>
    <property type="match status" value="1"/>
</dbReference>
<dbReference type="PANTHER" id="PTHR45620:SF1">
    <property type="entry name" value="G-PROTEIN COUPLED RECEPTORS FAMILY 2 PROFILE 2 DOMAIN-CONTAINING PROTEIN"/>
    <property type="match status" value="1"/>
</dbReference>
<reference evidence="8" key="4">
    <citation type="submission" date="2025-09" db="UniProtKB">
        <authorList>
            <consortium name="Ensembl"/>
        </authorList>
    </citation>
    <scope>IDENTIFICATION</scope>
</reference>
<keyword evidence="6" id="KW-0732">Signal</keyword>
<dbReference type="GeneTree" id="ENSGT00940000157969"/>
<feature type="transmembrane region" description="Helical" evidence="5">
    <location>
        <begin position="128"/>
        <end position="148"/>
    </location>
</feature>
<dbReference type="PROSITE" id="PS50261">
    <property type="entry name" value="G_PROTEIN_RECEP_F2_4"/>
    <property type="match status" value="1"/>
</dbReference>
<proteinExistence type="predicted"/>
<evidence type="ECO:0000259" key="7">
    <source>
        <dbReference type="PROSITE" id="PS50261"/>
    </source>
</evidence>
<evidence type="ECO:0000256" key="2">
    <source>
        <dbReference type="ARBA" id="ARBA00022692"/>
    </source>
</evidence>
<keyword evidence="3 5" id="KW-1133">Transmembrane helix</keyword>
<evidence type="ECO:0000256" key="1">
    <source>
        <dbReference type="ARBA" id="ARBA00004141"/>
    </source>
</evidence>
<feature type="transmembrane region" description="Helical" evidence="5">
    <location>
        <begin position="42"/>
        <end position="70"/>
    </location>
</feature>
<evidence type="ECO:0000256" key="5">
    <source>
        <dbReference type="SAM" id="Phobius"/>
    </source>
</evidence>